<dbReference type="PANTHER" id="PTHR43065:SF10">
    <property type="entry name" value="PEROXIDE STRESS-ACTIVATED HISTIDINE KINASE MAK3"/>
    <property type="match status" value="1"/>
</dbReference>
<evidence type="ECO:0000259" key="10">
    <source>
        <dbReference type="PROSITE" id="PS50109"/>
    </source>
</evidence>
<dbReference type="AlphaFoldDB" id="A0A9W6GI30"/>
<keyword evidence="3" id="KW-0597">Phosphoprotein</keyword>
<evidence type="ECO:0000256" key="8">
    <source>
        <dbReference type="ARBA" id="ARBA00023012"/>
    </source>
</evidence>
<keyword evidence="6 11" id="KW-0418">Kinase</keyword>
<evidence type="ECO:0000256" key="2">
    <source>
        <dbReference type="ARBA" id="ARBA00012438"/>
    </source>
</evidence>
<name>A0A9W6GI30_9FUSO</name>
<dbReference type="SMART" id="SM00387">
    <property type="entry name" value="HATPase_c"/>
    <property type="match status" value="1"/>
</dbReference>
<organism evidence="11 12">
    <name type="scientific">Propionigenium maris DSM 9537</name>
    <dbReference type="NCBI Taxonomy" id="1123000"/>
    <lineage>
        <taxon>Bacteria</taxon>
        <taxon>Fusobacteriati</taxon>
        <taxon>Fusobacteriota</taxon>
        <taxon>Fusobacteriia</taxon>
        <taxon>Fusobacteriales</taxon>
        <taxon>Fusobacteriaceae</taxon>
        <taxon>Propionigenium</taxon>
    </lineage>
</organism>
<protein>
    <recommendedName>
        <fullName evidence="2">histidine kinase</fullName>
        <ecNumber evidence="2">2.7.13.3</ecNumber>
    </recommendedName>
</protein>
<evidence type="ECO:0000256" key="1">
    <source>
        <dbReference type="ARBA" id="ARBA00000085"/>
    </source>
</evidence>
<keyword evidence="8" id="KW-0902">Two-component regulatory system</keyword>
<sequence length="371" mass="42634">MGLFTGIFFIDILGVNCMILGNSIAKAFQLALPAIFYYFAFLLSCILIDVKRYEHGKRMVILLVMDFICNFLELMVKGTLHQPLVNYMIVAIIIRGVIVYMIFLAYKKKEVLIVQEEHNEKYIKLNLMASDLEAESFYLKKISANVEGLMKKAYTSYKTVSEVEEAKRYFLDLSREIHELKKDYTRVVLGLDNLFRKFEHDEVISLTKVGDIIRSNTKRYLLETNLDIHFRVKFNDDFKVRYYHKIFIVINNLVINAIEAIAESSSRPISKVEVCQHSDEEYIYISVWDNGPGVPEDFLSLIFIPGFTTKFSGETGRSSTGMGLSHVKNIVDEAGGELEISSTGEEGTRFEVRLPLNKFRGDTCEKEDSYN</sequence>
<dbReference type="EC" id="2.7.13.3" evidence="2"/>
<keyword evidence="5" id="KW-0547">Nucleotide-binding</keyword>
<keyword evidence="7" id="KW-0067">ATP-binding</keyword>
<evidence type="ECO:0000256" key="9">
    <source>
        <dbReference type="SAM" id="Phobius"/>
    </source>
</evidence>
<dbReference type="Pfam" id="PF02518">
    <property type="entry name" value="HATPase_c"/>
    <property type="match status" value="1"/>
</dbReference>
<dbReference type="PANTHER" id="PTHR43065">
    <property type="entry name" value="SENSOR HISTIDINE KINASE"/>
    <property type="match status" value="1"/>
</dbReference>
<keyword evidence="9" id="KW-1133">Transmembrane helix</keyword>
<accession>A0A9W6GI30</accession>
<proteinExistence type="predicted"/>
<evidence type="ECO:0000256" key="3">
    <source>
        <dbReference type="ARBA" id="ARBA00022553"/>
    </source>
</evidence>
<dbReference type="PROSITE" id="PS50109">
    <property type="entry name" value="HIS_KIN"/>
    <property type="match status" value="1"/>
</dbReference>
<evidence type="ECO:0000256" key="4">
    <source>
        <dbReference type="ARBA" id="ARBA00022679"/>
    </source>
</evidence>
<dbReference type="InterPro" id="IPR036890">
    <property type="entry name" value="HATPase_C_sf"/>
</dbReference>
<evidence type="ECO:0000313" key="11">
    <source>
        <dbReference type="EMBL" id="GLI54565.1"/>
    </source>
</evidence>
<dbReference type="Gene3D" id="3.30.565.10">
    <property type="entry name" value="Histidine kinase-like ATPase, C-terminal domain"/>
    <property type="match status" value="1"/>
</dbReference>
<dbReference type="Proteomes" id="UP001144471">
    <property type="component" value="Unassembled WGS sequence"/>
</dbReference>
<feature type="transmembrane region" description="Helical" evidence="9">
    <location>
        <begin position="84"/>
        <end position="106"/>
    </location>
</feature>
<dbReference type="InterPro" id="IPR003594">
    <property type="entry name" value="HATPase_dom"/>
</dbReference>
<reference evidence="11" key="1">
    <citation type="submission" date="2022-12" db="EMBL/GenBank/DDBJ databases">
        <title>Reference genome sequencing for broad-spectrum identification of bacterial and archaeal isolates by mass spectrometry.</title>
        <authorList>
            <person name="Sekiguchi Y."/>
            <person name="Tourlousse D.M."/>
        </authorList>
    </citation>
    <scope>NUCLEOTIDE SEQUENCE</scope>
    <source>
        <strain evidence="11">10succ1</strain>
    </source>
</reference>
<comment type="caution">
    <text evidence="11">The sequence shown here is derived from an EMBL/GenBank/DDBJ whole genome shotgun (WGS) entry which is preliminary data.</text>
</comment>
<dbReference type="InterPro" id="IPR005467">
    <property type="entry name" value="His_kinase_dom"/>
</dbReference>
<evidence type="ECO:0000256" key="6">
    <source>
        <dbReference type="ARBA" id="ARBA00022777"/>
    </source>
</evidence>
<evidence type="ECO:0000256" key="5">
    <source>
        <dbReference type="ARBA" id="ARBA00022741"/>
    </source>
</evidence>
<feature type="domain" description="Histidine kinase" evidence="10">
    <location>
        <begin position="249"/>
        <end position="358"/>
    </location>
</feature>
<dbReference type="GO" id="GO:0005524">
    <property type="term" value="F:ATP binding"/>
    <property type="evidence" value="ECO:0007669"/>
    <property type="project" value="UniProtKB-KW"/>
</dbReference>
<keyword evidence="9" id="KW-0812">Transmembrane</keyword>
<feature type="transmembrane region" description="Helical" evidence="9">
    <location>
        <begin position="7"/>
        <end position="24"/>
    </location>
</feature>
<dbReference type="EMBL" id="BSDY01000001">
    <property type="protein sequence ID" value="GLI54565.1"/>
    <property type="molecule type" value="Genomic_DNA"/>
</dbReference>
<dbReference type="PRINTS" id="PR00344">
    <property type="entry name" value="BCTRLSENSOR"/>
</dbReference>
<dbReference type="SUPFAM" id="SSF55874">
    <property type="entry name" value="ATPase domain of HSP90 chaperone/DNA topoisomerase II/histidine kinase"/>
    <property type="match status" value="1"/>
</dbReference>
<dbReference type="GO" id="GO:0000160">
    <property type="term" value="P:phosphorelay signal transduction system"/>
    <property type="evidence" value="ECO:0007669"/>
    <property type="project" value="UniProtKB-KW"/>
</dbReference>
<evidence type="ECO:0000256" key="7">
    <source>
        <dbReference type="ARBA" id="ARBA00022840"/>
    </source>
</evidence>
<gene>
    <name evidence="11" type="ORF">PM10SUCC1_00800</name>
</gene>
<keyword evidence="12" id="KW-1185">Reference proteome</keyword>
<keyword evidence="9" id="KW-0472">Membrane</keyword>
<comment type="catalytic activity">
    <reaction evidence="1">
        <text>ATP + protein L-histidine = ADP + protein N-phospho-L-histidine.</text>
        <dbReference type="EC" id="2.7.13.3"/>
    </reaction>
</comment>
<dbReference type="GO" id="GO:0004673">
    <property type="term" value="F:protein histidine kinase activity"/>
    <property type="evidence" value="ECO:0007669"/>
    <property type="project" value="UniProtKB-EC"/>
</dbReference>
<dbReference type="InterPro" id="IPR004358">
    <property type="entry name" value="Sig_transdc_His_kin-like_C"/>
</dbReference>
<keyword evidence="4" id="KW-0808">Transferase</keyword>
<evidence type="ECO:0000313" key="12">
    <source>
        <dbReference type="Proteomes" id="UP001144471"/>
    </source>
</evidence>
<feature type="transmembrane region" description="Helical" evidence="9">
    <location>
        <begin position="30"/>
        <end position="48"/>
    </location>
</feature>